<keyword evidence="3" id="KW-1185">Reference proteome</keyword>
<evidence type="ECO:0000256" key="1">
    <source>
        <dbReference type="SAM" id="MobiDB-lite"/>
    </source>
</evidence>
<feature type="region of interest" description="Disordered" evidence="1">
    <location>
        <begin position="100"/>
        <end position="122"/>
    </location>
</feature>
<sequence>MWHSLGSQSVQLTVLQSENQVRIASRWSPLPEIIVADSSSGFEEATSATRTMADASGDASGVGPFMRNFGSFDQWHFHGKRQNGPQIFRCHLKQRPNKFDDHKHSFSLSYKPHKPRSDFHEV</sequence>
<evidence type="ECO:0000313" key="3">
    <source>
        <dbReference type="Proteomes" id="UP001141806"/>
    </source>
</evidence>
<evidence type="ECO:0000313" key="2">
    <source>
        <dbReference type="EMBL" id="KAJ4958408.1"/>
    </source>
</evidence>
<reference evidence="2" key="1">
    <citation type="journal article" date="2023" name="Plant J.">
        <title>The genome of the king protea, Protea cynaroides.</title>
        <authorList>
            <person name="Chang J."/>
            <person name="Duong T.A."/>
            <person name="Schoeman C."/>
            <person name="Ma X."/>
            <person name="Roodt D."/>
            <person name="Barker N."/>
            <person name="Li Z."/>
            <person name="Van de Peer Y."/>
            <person name="Mizrachi E."/>
        </authorList>
    </citation>
    <scope>NUCLEOTIDE SEQUENCE</scope>
    <source>
        <tissue evidence="2">Young leaves</tissue>
    </source>
</reference>
<gene>
    <name evidence="2" type="ORF">NE237_025519</name>
</gene>
<name>A0A9Q0H2I4_9MAGN</name>
<protein>
    <submittedName>
        <fullName evidence="2">Uncharacterized protein</fullName>
    </submittedName>
</protein>
<dbReference type="EMBL" id="JAMYWD010000010">
    <property type="protein sequence ID" value="KAJ4958408.1"/>
    <property type="molecule type" value="Genomic_DNA"/>
</dbReference>
<accession>A0A9Q0H2I4</accession>
<organism evidence="2 3">
    <name type="scientific">Protea cynaroides</name>
    <dbReference type="NCBI Taxonomy" id="273540"/>
    <lineage>
        <taxon>Eukaryota</taxon>
        <taxon>Viridiplantae</taxon>
        <taxon>Streptophyta</taxon>
        <taxon>Embryophyta</taxon>
        <taxon>Tracheophyta</taxon>
        <taxon>Spermatophyta</taxon>
        <taxon>Magnoliopsida</taxon>
        <taxon>Proteales</taxon>
        <taxon>Proteaceae</taxon>
        <taxon>Protea</taxon>
    </lineage>
</organism>
<proteinExistence type="predicted"/>
<comment type="caution">
    <text evidence="2">The sequence shown here is derived from an EMBL/GenBank/DDBJ whole genome shotgun (WGS) entry which is preliminary data.</text>
</comment>
<dbReference type="Proteomes" id="UP001141806">
    <property type="component" value="Unassembled WGS sequence"/>
</dbReference>
<dbReference type="AlphaFoldDB" id="A0A9Q0H2I4"/>